<dbReference type="Proteomes" id="UP001186974">
    <property type="component" value="Unassembled WGS sequence"/>
</dbReference>
<accession>A0ACC3D5I9</accession>
<protein>
    <submittedName>
        <fullName evidence="1">Uncharacterized protein</fullName>
    </submittedName>
</protein>
<name>A0ACC3D5I9_9PEZI</name>
<sequence length="103" mass="12691">IRRSRSSRYSLDRRRLWTRYLVSMVHQPRRELEADRTSRRDGPKHIAISCRHELGGRGCCKVHKSYQRTRRRGRRVRDRLQQIPWSLRCCIFRHVHRHRAHKV</sequence>
<feature type="non-terminal residue" evidence="1">
    <location>
        <position position="103"/>
    </location>
</feature>
<evidence type="ECO:0000313" key="1">
    <source>
        <dbReference type="EMBL" id="KAK3062185.1"/>
    </source>
</evidence>
<feature type="non-terminal residue" evidence="1">
    <location>
        <position position="1"/>
    </location>
</feature>
<organism evidence="1 2">
    <name type="scientific">Coniosporium uncinatum</name>
    <dbReference type="NCBI Taxonomy" id="93489"/>
    <lineage>
        <taxon>Eukaryota</taxon>
        <taxon>Fungi</taxon>
        <taxon>Dikarya</taxon>
        <taxon>Ascomycota</taxon>
        <taxon>Pezizomycotina</taxon>
        <taxon>Dothideomycetes</taxon>
        <taxon>Dothideomycetes incertae sedis</taxon>
        <taxon>Coniosporium</taxon>
    </lineage>
</organism>
<comment type="caution">
    <text evidence="1">The sequence shown here is derived from an EMBL/GenBank/DDBJ whole genome shotgun (WGS) entry which is preliminary data.</text>
</comment>
<reference evidence="1" key="1">
    <citation type="submission" date="2024-09" db="EMBL/GenBank/DDBJ databases">
        <title>Black Yeasts Isolated from many extreme environments.</title>
        <authorList>
            <person name="Coleine C."/>
            <person name="Stajich J.E."/>
            <person name="Selbmann L."/>
        </authorList>
    </citation>
    <scope>NUCLEOTIDE SEQUENCE</scope>
    <source>
        <strain evidence="1">CCFEE 5737</strain>
    </source>
</reference>
<dbReference type="EMBL" id="JAWDJW010007424">
    <property type="protein sequence ID" value="KAK3062185.1"/>
    <property type="molecule type" value="Genomic_DNA"/>
</dbReference>
<gene>
    <name evidence="1" type="ORF">LTS18_004646</name>
</gene>
<evidence type="ECO:0000313" key="2">
    <source>
        <dbReference type="Proteomes" id="UP001186974"/>
    </source>
</evidence>
<keyword evidence="2" id="KW-1185">Reference proteome</keyword>
<proteinExistence type="predicted"/>